<comment type="caution">
    <text evidence="3">The sequence shown here is derived from an EMBL/GenBank/DDBJ whole genome shotgun (WGS) entry which is preliminary data.</text>
</comment>
<feature type="transmembrane region" description="Helical" evidence="1">
    <location>
        <begin position="20"/>
        <end position="39"/>
    </location>
</feature>
<dbReference type="EMBL" id="NIGF01000004">
    <property type="protein sequence ID" value="PQV64693.1"/>
    <property type="molecule type" value="Genomic_DNA"/>
</dbReference>
<organism evidence="3 4">
    <name type="scientific">Abditibacterium utsteinense</name>
    <dbReference type="NCBI Taxonomy" id="1960156"/>
    <lineage>
        <taxon>Bacteria</taxon>
        <taxon>Pseudomonadati</taxon>
        <taxon>Abditibacteriota</taxon>
        <taxon>Abditibacteriia</taxon>
        <taxon>Abditibacteriales</taxon>
        <taxon>Abditibacteriaceae</taxon>
        <taxon>Abditibacterium</taxon>
    </lineage>
</organism>
<dbReference type="InterPro" id="IPR011453">
    <property type="entry name" value="DUF1559"/>
</dbReference>
<evidence type="ECO:0000256" key="1">
    <source>
        <dbReference type="SAM" id="Phobius"/>
    </source>
</evidence>
<keyword evidence="4" id="KW-1185">Reference proteome</keyword>
<protein>
    <recommendedName>
        <fullName evidence="2">DUF1559 domain-containing protein</fullName>
    </recommendedName>
</protein>
<keyword evidence="1" id="KW-0812">Transmembrane</keyword>
<sequence>MRLFSSQSKTNRCAFTLIELLVVIAIIGILAAILFPVFGRARENARRSSCQSNLKQIGLGLIQYSQDYDETFVPDWFSTGTSPGNTDPQSTPNGEYKWMDAIYPYVKSEQVFNCPSASGKRAIPWKYFGNISAPTDNFGSYVINHGYGPGHRNDSPPRTPPVSHPRFAIPEVLNLSEAASPGTTAYVIDGENDIATFYSQIASPNTIPSPGGLGQIEARHLETLNTLFLDGHVKALKLDALNKRNPAGVISSATLQDD</sequence>
<dbReference type="Proteomes" id="UP000237684">
    <property type="component" value="Unassembled WGS sequence"/>
</dbReference>
<evidence type="ECO:0000259" key="2">
    <source>
        <dbReference type="Pfam" id="PF07596"/>
    </source>
</evidence>
<dbReference type="Gene3D" id="3.30.700.10">
    <property type="entry name" value="Glycoprotein, Type 4 Pilin"/>
    <property type="match status" value="1"/>
</dbReference>
<dbReference type="InterPro" id="IPR012902">
    <property type="entry name" value="N_methyl_site"/>
</dbReference>
<dbReference type="NCBIfam" id="TIGR02532">
    <property type="entry name" value="IV_pilin_GFxxxE"/>
    <property type="match status" value="1"/>
</dbReference>
<accession>A0A2S8SV73</accession>
<reference evidence="3 4" key="1">
    <citation type="journal article" date="2018" name="Syst. Appl. Microbiol.">
        <title>Abditibacterium utsteinense sp. nov., the first cultivated member of candidate phylum FBP, isolated from ice-free Antarctic soil samples.</title>
        <authorList>
            <person name="Tahon G."/>
            <person name="Tytgat B."/>
            <person name="Lebbe L."/>
            <person name="Carlier A."/>
            <person name="Willems A."/>
        </authorList>
    </citation>
    <scope>NUCLEOTIDE SEQUENCE [LARGE SCALE GENOMIC DNA]</scope>
    <source>
        <strain evidence="3 4">LMG 29911</strain>
    </source>
</reference>
<keyword evidence="1" id="KW-0472">Membrane</keyword>
<name>A0A2S8SV73_9BACT</name>
<dbReference type="Pfam" id="PF07596">
    <property type="entry name" value="SBP_bac_10"/>
    <property type="match status" value="1"/>
</dbReference>
<keyword evidence="1" id="KW-1133">Transmembrane helix</keyword>
<dbReference type="InterPro" id="IPR045584">
    <property type="entry name" value="Pilin-like"/>
</dbReference>
<dbReference type="SUPFAM" id="SSF54523">
    <property type="entry name" value="Pili subunits"/>
    <property type="match status" value="1"/>
</dbReference>
<evidence type="ECO:0000313" key="4">
    <source>
        <dbReference type="Proteomes" id="UP000237684"/>
    </source>
</evidence>
<gene>
    <name evidence="3" type="ORF">B1R32_104192</name>
</gene>
<evidence type="ECO:0000313" key="3">
    <source>
        <dbReference type="EMBL" id="PQV64693.1"/>
    </source>
</evidence>
<proteinExistence type="predicted"/>
<dbReference type="AlphaFoldDB" id="A0A2S8SV73"/>
<dbReference type="InParanoid" id="A0A2S8SV73"/>
<dbReference type="PANTHER" id="PTHR30093:SF2">
    <property type="entry name" value="TYPE II SECRETION SYSTEM PROTEIN H"/>
    <property type="match status" value="1"/>
</dbReference>
<dbReference type="Pfam" id="PF07963">
    <property type="entry name" value="N_methyl"/>
    <property type="match status" value="1"/>
</dbReference>
<dbReference type="PANTHER" id="PTHR30093">
    <property type="entry name" value="GENERAL SECRETION PATHWAY PROTEIN G"/>
    <property type="match status" value="1"/>
</dbReference>
<feature type="domain" description="DUF1559" evidence="2">
    <location>
        <begin position="40"/>
        <end position="111"/>
    </location>
</feature>